<dbReference type="PANTHER" id="PTHR13016:SF0">
    <property type="entry name" value="AMME SYNDROME CANDIDATE GENE 1 PROTEIN"/>
    <property type="match status" value="1"/>
</dbReference>
<dbReference type="Proteomes" id="UP001225378">
    <property type="component" value="Chromosome"/>
</dbReference>
<name>A0AAU7P005_9GAMM</name>
<dbReference type="NCBIfam" id="TIGR04335">
    <property type="entry name" value="AmmeMemoSam_A"/>
    <property type="match status" value="1"/>
</dbReference>
<dbReference type="NCBIfam" id="TIGR00296">
    <property type="entry name" value="TIGR00296 family protein"/>
    <property type="match status" value="1"/>
</dbReference>
<dbReference type="EMBL" id="CP157743">
    <property type="protein sequence ID" value="XBS22533.1"/>
    <property type="molecule type" value="Genomic_DNA"/>
</dbReference>
<gene>
    <name evidence="2" type="primary">amrA</name>
    <name evidence="2" type="ORF">Q9L42_004415</name>
</gene>
<evidence type="ECO:0000313" key="3">
    <source>
        <dbReference type="Proteomes" id="UP001225378"/>
    </source>
</evidence>
<evidence type="ECO:0000259" key="1">
    <source>
        <dbReference type="PROSITE" id="PS51112"/>
    </source>
</evidence>
<keyword evidence="3" id="KW-1185">Reference proteome</keyword>
<dbReference type="InterPro" id="IPR023473">
    <property type="entry name" value="AMMECR1"/>
</dbReference>
<protein>
    <submittedName>
        <fullName evidence="2">AmmeMemoRadiSam system protein A</fullName>
    </submittedName>
</protein>
<dbReference type="Gene3D" id="3.30.700.20">
    <property type="entry name" value="Hypothetical protein ph0010, domain 1"/>
    <property type="match status" value="1"/>
</dbReference>
<accession>A0AAU7P005</accession>
<feature type="domain" description="AMMECR1" evidence="1">
    <location>
        <begin position="6"/>
        <end position="185"/>
    </location>
</feature>
<proteinExistence type="predicted"/>
<dbReference type="InterPro" id="IPR027623">
    <property type="entry name" value="AmmeMemoSam_A"/>
</dbReference>
<reference evidence="2 3" key="1">
    <citation type="journal article" date="2024" name="Microbiology">
        <title>Methylomarinum rosea sp. nov., a novel halophilic methanotrophic bacterium from the hypersaline Lake Elton.</title>
        <authorList>
            <person name="Suleimanov R.Z."/>
            <person name="Oshkin I.Y."/>
            <person name="Danilova O.V."/>
            <person name="Suzina N.E."/>
            <person name="Dedysh S.N."/>
        </authorList>
    </citation>
    <scope>NUCLEOTIDE SEQUENCE [LARGE SCALE GENOMIC DNA]</scope>
    <source>
        <strain evidence="2 3">Ch1-1</strain>
    </source>
</reference>
<dbReference type="InterPro" id="IPR002733">
    <property type="entry name" value="AMMECR1_domain"/>
</dbReference>
<dbReference type="PROSITE" id="PS51112">
    <property type="entry name" value="AMMECR1"/>
    <property type="match status" value="1"/>
</dbReference>
<dbReference type="SUPFAM" id="SSF143447">
    <property type="entry name" value="AMMECR1-like"/>
    <property type="match status" value="1"/>
</dbReference>
<dbReference type="InterPro" id="IPR027485">
    <property type="entry name" value="AMMECR1_N"/>
</dbReference>
<dbReference type="RefSeq" id="WP_305909633.1">
    <property type="nucleotide sequence ID" value="NZ_CP157743.1"/>
</dbReference>
<dbReference type="Pfam" id="PF01871">
    <property type="entry name" value="AMMECR1"/>
    <property type="match status" value="1"/>
</dbReference>
<dbReference type="KEGG" id="mech:Q9L42_004415"/>
<dbReference type="AlphaFoldDB" id="A0AAU7P005"/>
<evidence type="ECO:0000313" key="2">
    <source>
        <dbReference type="EMBL" id="XBS22533.1"/>
    </source>
</evidence>
<organism evidence="2 3">
    <name type="scientific">Methylomarinum roseum</name>
    <dbReference type="NCBI Taxonomy" id="3067653"/>
    <lineage>
        <taxon>Bacteria</taxon>
        <taxon>Pseudomonadati</taxon>
        <taxon>Pseudomonadota</taxon>
        <taxon>Gammaproteobacteria</taxon>
        <taxon>Methylococcales</taxon>
        <taxon>Methylococcaceae</taxon>
        <taxon>Methylomarinum</taxon>
    </lineage>
</organism>
<dbReference type="InterPro" id="IPR036071">
    <property type="entry name" value="AMMECR1_dom_sf"/>
</dbReference>
<dbReference type="PANTHER" id="PTHR13016">
    <property type="entry name" value="AMMECR1 HOMOLOG"/>
    <property type="match status" value="1"/>
</dbReference>
<sequence>MSLNKRQQEVLLKLARQSIENGYKTGHPLGVDLRDYPPELVKPGATFVTLEKRGRLRGCIGMLEAVLPLVEDVVENAFSAAFKDPRFPPVEKNEIDELDIHISILGEPEPIHFASEQELLDQIRPHIDGLILQEGSQRGTFLPSVWETLPDKKQFLRHLKNKAGLPADYWSDAIKVYRYTTEMFG</sequence>
<dbReference type="Gene3D" id="3.30.1490.150">
    <property type="entry name" value="Hypothetical protein ph0010, domain 2"/>
    <property type="match status" value="1"/>
</dbReference>